<feature type="transmembrane region" description="Helical" evidence="10">
    <location>
        <begin position="737"/>
        <end position="754"/>
    </location>
</feature>
<comment type="similarity">
    <text evidence="2">Belongs to the VKOR family.</text>
</comment>
<dbReference type="PANTHER" id="PTHR43245">
    <property type="entry name" value="BIFUNCTIONAL POLYMYXIN RESISTANCE PROTEIN ARNA"/>
    <property type="match status" value="1"/>
</dbReference>
<feature type="domain" description="SPW repeat-containing integral membrane" evidence="12">
    <location>
        <begin position="710"/>
        <end position="797"/>
    </location>
</feature>
<dbReference type="Pfam" id="PF07884">
    <property type="entry name" value="VKOR"/>
    <property type="match status" value="1"/>
</dbReference>
<keyword evidence="15" id="KW-1185">Reference proteome</keyword>
<evidence type="ECO:0000313" key="14">
    <source>
        <dbReference type="EMBL" id="MDH5823729.1"/>
    </source>
</evidence>
<organism evidence="14 15">
    <name type="scientific">Luteimonas endophytica</name>
    <dbReference type="NCBI Taxonomy" id="3042023"/>
    <lineage>
        <taxon>Bacteria</taxon>
        <taxon>Pseudomonadati</taxon>
        <taxon>Pseudomonadota</taxon>
        <taxon>Gammaproteobacteria</taxon>
        <taxon>Lysobacterales</taxon>
        <taxon>Lysobacteraceae</taxon>
        <taxon>Luteimonas</taxon>
    </lineage>
</organism>
<proteinExistence type="inferred from homology"/>
<dbReference type="Gene3D" id="3.40.50.720">
    <property type="entry name" value="NAD(P)-binding Rossmann-like Domain"/>
    <property type="match status" value="1"/>
</dbReference>
<dbReference type="InterPro" id="IPR005530">
    <property type="entry name" value="SPW"/>
</dbReference>
<evidence type="ECO:0000256" key="9">
    <source>
        <dbReference type="ARBA" id="ARBA00023284"/>
    </source>
</evidence>
<keyword evidence="4" id="KW-0874">Quinone</keyword>
<keyword evidence="7 10" id="KW-0472">Membrane</keyword>
<evidence type="ECO:0000256" key="5">
    <source>
        <dbReference type="ARBA" id="ARBA00022989"/>
    </source>
</evidence>
<evidence type="ECO:0000259" key="11">
    <source>
        <dbReference type="Pfam" id="PF01370"/>
    </source>
</evidence>
<evidence type="ECO:0000313" key="15">
    <source>
        <dbReference type="Proteomes" id="UP001156940"/>
    </source>
</evidence>
<keyword evidence="3 10" id="KW-0812">Transmembrane</keyword>
<dbReference type="InterPro" id="IPR038354">
    <property type="entry name" value="VKOR_sf"/>
</dbReference>
<evidence type="ECO:0000256" key="4">
    <source>
        <dbReference type="ARBA" id="ARBA00022719"/>
    </source>
</evidence>
<gene>
    <name evidence="14" type="ORF">QFW77_12100</name>
</gene>
<evidence type="ECO:0000256" key="7">
    <source>
        <dbReference type="ARBA" id="ARBA00023136"/>
    </source>
</evidence>
<dbReference type="InterPro" id="IPR050177">
    <property type="entry name" value="Lipid_A_modif_metabolic_enz"/>
</dbReference>
<feature type="domain" description="NAD-dependent epimerase/dehydratase" evidence="11">
    <location>
        <begin position="1"/>
        <end position="221"/>
    </location>
</feature>
<evidence type="ECO:0000259" key="13">
    <source>
        <dbReference type="Pfam" id="PF07884"/>
    </source>
</evidence>
<evidence type="ECO:0000259" key="12">
    <source>
        <dbReference type="Pfam" id="PF03779"/>
    </source>
</evidence>
<evidence type="ECO:0000256" key="8">
    <source>
        <dbReference type="ARBA" id="ARBA00023157"/>
    </source>
</evidence>
<protein>
    <submittedName>
        <fullName evidence="14">Vitamin K epoxide reductase family protein</fullName>
    </submittedName>
</protein>
<feature type="transmembrane region" description="Helical" evidence="10">
    <location>
        <begin position="502"/>
        <end position="523"/>
    </location>
</feature>
<name>A0ABT6JAF4_9GAMM</name>
<evidence type="ECO:0000256" key="1">
    <source>
        <dbReference type="ARBA" id="ARBA00004141"/>
    </source>
</evidence>
<feature type="domain" description="Vitamin K epoxide reductase" evidence="13">
    <location>
        <begin position="507"/>
        <end position="639"/>
    </location>
</feature>
<feature type="transmembrane region" description="Helical" evidence="10">
    <location>
        <begin position="591"/>
        <end position="612"/>
    </location>
</feature>
<keyword evidence="5 10" id="KW-1133">Transmembrane helix</keyword>
<dbReference type="Pfam" id="PF03779">
    <property type="entry name" value="SPW"/>
    <property type="match status" value="2"/>
</dbReference>
<reference evidence="14 15" key="1">
    <citation type="submission" date="2023-04" db="EMBL/GenBank/DDBJ databases">
        <title>Luteimonas endophyticus RD2P54.</title>
        <authorList>
            <person name="Sun J.-Q."/>
        </authorList>
    </citation>
    <scope>NUCLEOTIDE SEQUENCE [LARGE SCALE GENOMIC DNA]</scope>
    <source>
        <strain evidence="14 15">RD2P54</strain>
    </source>
</reference>
<keyword evidence="8" id="KW-1015">Disulfide bond</keyword>
<accession>A0ABT6JAF4</accession>
<feature type="domain" description="SPW repeat-containing integral membrane" evidence="12">
    <location>
        <begin position="381"/>
        <end position="472"/>
    </location>
</feature>
<dbReference type="CDD" id="cd12919">
    <property type="entry name" value="VKOR_2"/>
    <property type="match status" value="1"/>
</dbReference>
<dbReference type="Proteomes" id="UP001156940">
    <property type="component" value="Unassembled WGS sequence"/>
</dbReference>
<keyword evidence="6" id="KW-0560">Oxidoreductase</keyword>
<evidence type="ECO:0000256" key="6">
    <source>
        <dbReference type="ARBA" id="ARBA00023002"/>
    </source>
</evidence>
<dbReference type="EMBL" id="JARXRM010000035">
    <property type="protein sequence ID" value="MDH5823729.1"/>
    <property type="molecule type" value="Genomic_DNA"/>
</dbReference>
<dbReference type="InterPro" id="IPR001509">
    <property type="entry name" value="Epimerase_deHydtase"/>
</dbReference>
<dbReference type="InterPro" id="IPR012932">
    <property type="entry name" value="VKOR"/>
</dbReference>
<sequence>MTGAAGSVGGSLSKSLAGDYRVVGMDVSTPDEGGDWIEIDLTSDEAVTAAVAEFRQRFGGRVASVVHLAAYFDFSGEHRPLYDEVNVEGTRRLLRALRDLELEQFVYSGTMLVHQAATPGERIDEQAPIAPRWAYPQSKAAAERVIAEERGDTPCVLLHLAGLYDESTAVPTLSQQIARIYERDMQGFLYAGDKDAGQSMIHRDDMIDAFRRVIDRRRELPDALTLLVGEPEAIGYQELQDLIGGLVHGEDWATVGVPPPLAKAGAWLQEKAEPLVPDAIDKGKPPFIRPFMIEIASDHYALDTGRARELLGWQPRRSIRETLPALVAALKRDPLGWYEANGITPPPWLEAAAAKVERPEALRGQAEAAFRAAHRRNLWGPFLTAALGVWLLASPPTLGEVAGPLVWSDMASGAALLVLGLLTTSWRLAPLRWISAAVGLWVMFAPLVFWTGSAAAYLNGTLVGALVTGLAAALPPTPGISPVASRTGPVIPPGWDYSPSDWLQRLPIVALALLGLIVSRYMAAYQLGHADGVWEPFFDVPGPKNGTEAIVTSSVSEAWPVPDAGLGAMVYVLEIITGLVGSRQRWRTMPWVVVAFGIMIVPLGVVSITFIVIQPIVIGTWCTLCLIGAAAMLLQIPYSLDELIATGQFLLRRRRAGRSLLQVFFTGDTDEGDADTPRTAERAGEFDMGPLRVARDTLGGNVAPRWNLLACIAIGVWLMCTRLTVGAEGAMADADHLIGSLVITAAVIAFAEVARPVRLVNIGLGAALLVVPFVVGAGAASLWSSLVCGAALIALSLPRGPVRMRYGGWNRLLV</sequence>
<comment type="caution">
    <text evidence="14">The sequence shown here is derived from an EMBL/GenBank/DDBJ whole genome shotgun (WGS) entry which is preliminary data.</text>
</comment>
<dbReference type="RefSeq" id="WP_280575012.1">
    <property type="nucleotide sequence ID" value="NZ_JARXRM010000035.1"/>
</dbReference>
<comment type="subcellular location">
    <subcellularLocation>
        <location evidence="1">Membrane</location>
        <topology evidence="1">Multi-pass membrane protein</topology>
    </subcellularLocation>
</comment>
<feature type="transmembrane region" description="Helical" evidence="10">
    <location>
        <begin position="706"/>
        <end position="725"/>
    </location>
</feature>
<evidence type="ECO:0000256" key="10">
    <source>
        <dbReference type="SAM" id="Phobius"/>
    </source>
</evidence>
<keyword evidence="9" id="KW-0676">Redox-active center</keyword>
<dbReference type="InterPro" id="IPR036291">
    <property type="entry name" value="NAD(P)-bd_dom_sf"/>
</dbReference>
<feature type="transmembrane region" description="Helical" evidence="10">
    <location>
        <begin position="766"/>
        <end position="795"/>
    </location>
</feature>
<feature type="transmembrane region" description="Helical" evidence="10">
    <location>
        <begin position="436"/>
        <end position="458"/>
    </location>
</feature>
<evidence type="ECO:0000256" key="3">
    <source>
        <dbReference type="ARBA" id="ARBA00022692"/>
    </source>
</evidence>
<evidence type="ECO:0000256" key="2">
    <source>
        <dbReference type="ARBA" id="ARBA00006214"/>
    </source>
</evidence>
<dbReference type="Gene3D" id="1.20.1440.130">
    <property type="entry name" value="VKOR domain"/>
    <property type="match status" value="1"/>
</dbReference>
<dbReference type="SUPFAM" id="SSF51735">
    <property type="entry name" value="NAD(P)-binding Rossmann-fold domains"/>
    <property type="match status" value="1"/>
</dbReference>
<dbReference type="Pfam" id="PF01370">
    <property type="entry name" value="Epimerase"/>
    <property type="match status" value="1"/>
</dbReference>
<feature type="transmembrane region" description="Helical" evidence="10">
    <location>
        <begin position="618"/>
        <end position="640"/>
    </location>
</feature>